<gene>
    <name evidence="1" type="ORF">pdam_00016374</name>
</gene>
<dbReference type="AlphaFoldDB" id="A0A3M6V0C9"/>
<name>A0A3M6V0C9_POCDA</name>
<comment type="caution">
    <text evidence="1">The sequence shown here is derived from an EMBL/GenBank/DDBJ whole genome shotgun (WGS) entry which is preliminary data.</text>
</comment>
<keyword evidence="2" id="KW-1185">Reference proteome</keyword>
<organism evidence="1 2">
    <name type="scientific">Pocillopora damicornis</name>
    <name type="common">Cauliflower coral</name>
    <name type="synonym">Millepora damicornis</name>
    <dbReference type="NCBI Taxonomy" id="46731"/>
    <lineage>
        <taxon>Eukaryota</taxon>
        <taxon>Metazoa</taxon>
        <taxon>Cnidaria</taxon>
        <taxon>Anthozoa</taxon>
        <taxon>Hexacorallia</taxon>
        <taxon>Scleractinia</taxon>
        <taxon>Astrocoeniina</taxon>
        <taxon>Pocilloporidae</taxon>
        <taxon>Pocillopora</taxon>
    </lineage>
</organism>
<sequence length="104" mass="12383">MECLDICLRTTRIKNWICIILDKTPWESDELVRQNTGWMNFNVTSQELQEEHWTKDLKLWNANPASSDIVVQNSTKNCKENSMEDMYTDIRMYENQCLISVFDK</sequence>
<dbReference type="EMBL" id="RCHS01000360">
    <property type="protein sequence ID" value="RMX59375.1"/>
    <property type="molecule type" value="Genomic_DNA"/>
</dbReference>
<accession>A0A3M6V0C9</accession>
<dbReference type="Proteomes" id="UP000275408">
    <property type="component" value="Unassembled WGS sequence"/>
</dbReference>
<protein>
    <submittedName>
        <fullName evidence="1">Uncharacterized protein</fullName>
    </submittedName>
</protein>
<evidence type="ECO:0000313" key="2">
    <source>
        <dbReference type="Proteomes" id="UP000275408"/>
    </source>
</evidence>
<reference evidence="1 2" key="1">
    <citation type="journal article" date="2018" name="Sci. Rep.">
        <title>Comparative analysis of the Pocillopora damicornis genome highlights role of immune system in coral evolution.</title>
        <authorList>
            <person name="Cunning R."/>
            <person name="Bay R.A."/>
            <person name="Gillette P."/>
            <person name="Baker A.C."/>
            <person name="Traylor-Knowles N."/>
        </authorList>
    </citation>
    <scope>NUCLEOTIDE SEQUENCE [LARGE SCALE GENOMIC DNA]</scope>
    <source>
        <strain evidence="1">RSMAS</strain>
        <tissue evidence="1">Whole animal</tissue>
    </source>
</reference>
<proteinExistence type="predicted"/>
<evidence type="ECO:0000313" key="1">
    <source>
        <dbReference type="EMBL" id="RMX59375.1"/>
    </source>
</evidence>